<organism evidence="3 4">
    <name type="scientific">Huso huso</name>
    <name type="common">Beluga</name>
    <name type="synonym">Acipenser huso</name>
    <dbReference type="NCBI Taxonomy" id="61971"/>
    <lineage>
        <taxon>Eukaryota</taxon>
        <taxon>Metazoa</taxon>
        <taxon>Chordata</taxon>
        <taxon>Craniata</taxon>
        <taxon>Vertebrata</taxon>
        <taxon>Euteleostomi</taxon>
        <taxon>Actinopterygii</taxon>
        <taxon>Chondrostei</taxon>
        <taxon>Acipenseriformes</taxon>
        <taxon>Acipenseridae</taxon>
        <taxon>Huso</taxon>
    </lineage>
</organism>
<reference evidence="3 4" key="1">
    <citation type="submission" date="2021-05" db="EMBL/GenBank/DDBJ databases">
        <authorList>
            <person name="Zahm M."/>
            <person name="Klopp C."/>
            <person name="Cabau C."/>
            <person name="Kuhl H."/>
            <person name="Suciu R."/>
            <person name="Ciorpac M."/>
            <person name="Holostenco D."/>
            <person name="Gessner J."/>
            <person name="Wuertz S."/>
            <person name="Hohne C."/>
            <person name="Stock M."/>
            <person name="Gislard M."/>
            <person name="Lluch J."/>
            <person name="Milhes M."/>
            <person name="Lampietro C."/>
            <person name="Lopez Roques C."/>
            <person name="Donnadieu C."/>
            <person name="Du K."/>
            <person name="Schartl M."/>
            <person name="Guiguen Y."/>
        </authorList>
    </citation>
    <scope>NUCLEOTIDE SEQUENCE [LARGE SCALE GENOMIC DNA]</scope>
    <source>
        <strain evidence="3">Hh-F2</strain>
        <tissue evidence="3">Blood</tissue>
    </source>
</reference>
<name>A0ABR0YTH5_HUSHU</name>
<feature type="transmembrane region" description="Helical" evidence="1">
    <location>
        <begin position="186"/>
        <end position="205"/>
    </location>
</feature>
<dbReference type="Proteomes" id="UP001369086">
    <property type="component" value="Unassembled WGS sequence"/>
</dbReference>
<keyword evidence="1" id="KW-1133">Transmembrane helix</keyword>
<dbReference type="SUPFAM" id="SSF48726">
    <property type="entry name" value="Immunoglobulin"/>
    <property type="match status" value="1"/>
</dbReference>
<sequence>MICSNQRFSQWIVFCFLFTQVVGENSKESVIRCRVKPVFLQLANGNCTNLLWKKDSQKLAMFKNGRFMPYFGFENRAEVFPNGTLKLAMINNNDTGLYLLEVFNKEGINILKESIHLHTQVSQPKENSTCVMPGEAALVCAVEEGDSVYFHWNEVPSKNTNHQETVLIDLICTVAVEKRSRSAGRVATVVCLAGAFVIIIFMLILKELKTINQNKGQYVVWNNTRREEMKSYTEEQSPPSTKATELEEEYVEMNLKKCDSSSVVISELDADTLDLEKEYVDMRQTRAMVALDISDTSEKEYVDMRETRAMAALDISNTSEKDEYNIVYAQINTGQNKLTRKPNTDESVIYTSRKILK</sequence>
<evidence type="ECO:0000256" key="2">
    <source>
        <dbReference type="SAM" id="SignalP"/>
    </source>
</evidence>
<accession>A0ABR0YTH5</accession>
<evidence type="ECO:0008006" key="5">
    <source>
        <dbReference type="Google" id="ProtNLM"/>
    </source>
</evidence>
<evidence type="ECO:0000313" key="4">
    <source>
        <dbReference type="Proteomes" id="UP001369086"/>
    </source>
</evidence>
<keyword evidence="1" id="KW-0812">Transmembrane</keyword>
<evidence type="ECO:0000313" key="3">
    <source>
        <dbReference type="EMBL" id="KAK6475908.1"/>
    </source>
</evidence>
<dbReference type="InterPro" id="IPR013783">
    <property type="entry name" value="Ig-like_fold"/>
</dbReference>
<dbReference type="EMBL" id="JAHFZB010000023">
    <property type="protein sequence ID" value="KAK6475908.1"/>
    <property type="molecule type" value="Genomic_DNA"/>
</dbReference>
<evidence type="ECO:0000256" key="1">
    <source>
        <dbReference type="SAM" id="Phobius"/>
    </source>
</evidence>
<feature type="signal peptide" evidence="2">
    <location>
        <begin position="1"/>
        <end position="23"/>
    </location>
</feature>
<keyword evidence="1" id="KW-0472">Membrane</keyword>
<keyword evidence="4" id="KW-1185">Reference proteome</keyword>
<proteinExistence type="predicted"/>
<protein>
    <recommendedName>
        <fullName evidence="5">Ig-like domain-containing protein</fullName>
    </recommendedName>
</protein>
<gene>
    <name evidence="3" type="ORF">HHUSO_G23892</name>
</gene>
<comment type="caution">
    <text evidence="3">The sequence shown here is derived from an EMBL/GenBank/DDBJ whole genome shotgun (WGS) entry which is preliminary data.</text>
</comment>
<dbReference type="InterPro" id="IPR036179">
    <property type="entry name" value="Ig-like_dom_sf"/>
</dbReference>
<dbReference type="Gene3D" id="2.60.40.10">
    <property type="entry name" value="Immunoglobulins"/>
    <property type="match status" value="1"/>
</dbReference>
<feature type="chain" id="PRO_5045397538" description="Ig-like domain-containing protein" evidence="2">
    <location>
        <begin position="24"/>
        <end position="357"/>
    </location>
</feature>
<keyword evidence="2" id="KW-0732">Signal</keyword>